<evidence type="ECO:0000256" key="2">
    <source>
        <dbReference type="ARBA" id="ARBA00023242"/>
    </source>
</evidence>
<dbReference type="PROSITE" id="PS50918">
    <property type="entry name" value="WWE"/>
    <property type="match status" value="1"/>
</dbReference>
<keyword evidence="2" id="KW-0539">Nucleus</keyword>
<feature type="coiled-coil region" evidence="5">
    <location>
        <begin position="371"/>
        <end position="412"/>
    </location>
</feature>
<sequence length="738" mass="82367">MKMRGNREHVYKVNQNPSAHEAIEPPPNTREEGPPPPELRQAPPKVIECDGSPPAPDLFESLVIPGPTAKRSDAAAALSEGEKVHVWSKSRGIWIEDGVVQEISKVDVQILGEPIYKGSVFVVFNEGSNSKWVRPTDIQRLLRRPGASPTAQAAATGSPAAGAGTPMAPGTGKDGTEEQAPNADAVAELQEELRQARGDLLALSKSNKGLLTQLKRARSSNTALQQKLDDQTQMLQKEQEFNAALVDGLRQQGTRTCSKASDRHETVACWEYLEQEPDAWRRYLPDAEKALEEARSDKLPELTISSSGFRYRINLSAMTQTNVETRRTCTIRRREILLHADAVLKMTTETQTLRGENQRLIVDLCRKSDEILALELDIRGLQENIEAKTDSIRSLKAKIRSLSGEIDELHASHERTEECLVEAKHTARKLEVRHTELQFEHDSMKTNMEKLQSALKQERQKLYTTVLSQLPPKPLNEAARGFCRSLDIDDPKHLALLEQFQSSMANHRLKLGSDHWCEPAKVSVTRIEELIHPANQQLYEAMRRMRASEDSCRACTPTAGITAFKCEVQPGWVDMNEYLLYHGTSRCNAEQIMARGFDAQRGGESTGAMFGRGVYFAQNASKSDLYTTCDLCEGIGNHDFRQCRHAQGERCILVTRVLLGESKTAKNSGGKDQIRAPQRDDGISYDSITALEKGEGGVLDHKEFVVFKDRQTLASFRIFYRHDSSCSCNGCQHRRSGT</sequence>
<keyword evidence="4" id="KW-0808">Transferase</keyword>
<dbReference type="AlphaFoldDB" id="A0A813BWK9"/>
<evidence type="ECO:0000313" key="9">
    <source>
        <dbReference type="EMBL" id="CAE7928947.1"/>
    </source>
</evidence>
<gene>
    <name evidence="9" type="primary">PARP10</name>
    <name evidence="9" type="ORF">SNEC2469_LOCUS32241</name>
</gene>
<keyword evidence="4" id="KW-0328">Glycosyltransferase</keyword>
<dbReference type="GO" id="GO:0008270">
    <property type="term" value="F:zinc ion binding"/>
    <property type="evidence" value="ECO:0007669"/>
    <property type="project" value="InterPro"/>
</dbReference>
<comment type="caution">
    <text evidence="9">The sequence shown here is derived from an EMBL/GenBank/DDBJ whole genome shotgun (WGS) entry which is preliminary data.</text>
</comment>
<name>A0A813BWK9_9DINO</name>
<dbReference type="Gene3D" id="3.30.720.50">
    <property type="match status" value="1"/>
</dbReference>
<comment type="similarity">
    <text evidence="3">Belongs to the ARTD/PARP family.</text>
</comment>
<dbReference type="PROSITE" id="PS51059">
    <property type="entry name" value="PARP_CATALYTIC"/>
    <property type="match status" value="1"/>
</dbReference>
<evidence type="ECO:0000256" key="3">
    <source>
        <dbReference type="ARBA" id="ARBA00024347"/>
    </source>
</evidence>
<dbReference type="Gene3D" id="3.90.228.10">
    <property type="match status" value="1"/>
</dbReference>
<dbReference type="PANTHER" id="PTHR45740:SF2">
    <property type="entry name" value="POLY [ADP-RIBOSE] POLYMERASE"/>
    <property type="match status" value="1"/>
</dbReference>
<dbReference type="SUPFAM" id="SSF56399">
    <property type="entry name" value="ADP-ribosylation"/>
    <property type="match status" value="1"/>
</dbReference>
<dbReference type="Pfam" id="PF00644">
    <property type="entry name" value="PARP"/>
    <property type="match status" value="1"/>
</dbReference>
<proteinExistence type="inferred from homology"/>
<keyword evidence="5" id="KW-0175">Coiled coil</keyword>
<feature type="coiled-coil region" evidence="5">
    <location>
        <begin position="186"/>
        <end position="234"/>
    </location>
</feature>
<dbReference type="SMART" id="SM00678">
    <property type="entry name" value="WWE"/>
    <property type="match status" value="1"/>
</dbReference>
<keyword evidence="10" id="KW-1185">Reference proteome</keyword>
<feature type="region of interest" description="Disordered" evidence="6">
    <location>
        <begin position="144"/>
        <end position="182"/>
    </location>
</feature>
<evidence type="ECO:0000256" key="4">
    <source>
        <dbReference type="RuleBase" id="RU362114"/>
    </source>
</evidence>
<evidence type="ECO:0000256" key="6">
    <source>
        <dbReference type="SAM" id="MobiDB-lite"/>
    </source>
</evidence>
<organism evidence="9 10">
    <name type="scientific">Symbiodinium necroappetens</name>
    <dbReference type="NCBI Taxonomy" id="1628268"/>
    <lineage>
        <taxon>Eukaryota</taxon>
        <taxon>Sar</taxon>
        <taxon>Alveolata</taxon>
        <taxon>Dinophyceae</taxon>
        <taxon>Suessiales</taxon>
        <taxon>Symbiodiniaceae</taxon>
        <taxon>Symbiodinium</taxon>
    </lineage>
</organism>
<dbReference type="GO" id="GO:0005634">
    <property type="term" value="C:nucleus"/>
    <property type="evidence" value="ECO:0007669"/>
    <property type="project" value="UniProtKB-SubCell"/>
</dbReference>
<dbReference type="GO" id="GO:1990404">
    <property type="term" value="F:NAD+-protein mono-ADP-ribosyltransferase activity"/>
    <property type="evidence" value="ECO:0007669"/>
    <property type="project" value="TreeGrafter"/>
</dbReference>
<dbReference type="PANTHER" id="PTHR45740">
    <property type="entry name" value="POLY [ADP-RIBOSE] POLYMERASE"/>
    <property type="match status" value="1"/>
</dbReference>
<dbReference type="Pfam" id="PF02825">
    <property type="entry name" value="WWE"/>
    <property type="match status" value="1"/>
</dbReference>
<feature type="compositionally biased region" description="Basic and acidic residues" evidence="6">
    <location>
        <begin position="1"/>
        <end position="11"/>
    </location>
</feature>
<dbReference type="EMBL" id="CAJNJA010081029">
    <property type="protein sequence ID" value="CAE7928947.1"/>
    <property type="molecule type" value="Genomic_DNA"/>
</dbReference>
<dbReference type="GO" id="GO:0003950">
    <property type="term" value="F:NAD+ poly-ADP-ribosyltransferase activity"/>
    <property type="evidence" value="ECO:0007669"/>
    <property type="project" value="UniProtKB-UniRule"/>
</dbReference>
<feature type="region of interest" description="Disordered" evidence="6">
    <location>
        <begin position="1"/>
        <end position="45"/>
    </location>
</feature>
<dbReference type="EC" id="2.4.2.-" evidence="4"/>
<comment type="subcellular location">
    <subcellularLocation>
        <location evidence="1">Nucleus</location>
    </subcellularLocation>
</comment>
<evidence type="ECO:0000256" key="1">
    <source>
        <dbReference type="ARBA" id="ARBA00004123"/>
    </source>
</evidence>
<reference evidence="9" key="1">
    <citation type="submission" date="2021-02" db="EMBL/GenBank/DDBJ databases">
        <authorList>
            <person name="Dougan E. K."/>
            <person name="Rhodes N."/>
            <person name="Thang M."/>
            <person name="Chan C."/>
        </authorList>
    </citation>
    <scope>NUCLEOTIDE SEQUENCE</scope>
</reference>
<dbReference type="InterPro" id="IPR018123">
    <property type="entry name" value="WWE-dom_subgr"/>
</dbReference>
<dbReference type="InterPro" id="IPR037197">
    <property type="entry name" value="WWE_dom_sf"/>
</dbReference>
<dbReference type="OrthoDB" id="429540at2759"/>
<feature type="compositionally biased region" description="Low complexity" evidence="6">
    <location>
        <begin position="145"/>
        <end position="171"/>
    </location>
</feature>
<evidence type="ECO:0000259" key="7">
    <source>
        <dbReference type="PROSITE" id="PS50918"/>
    </source>
</evidence>
<dbReference type="InterPro" id="IPR051712">
    <property type="entry name" value="ARTD-AVP"/>
</dbReference>
<evidence type="ECO:0000256" key="5">
    <source>
        <dbReference type="SAM" id="Coils"/>
    </source>
</evidence>
<dbReference type="SUPFAM" id="SSF117839">
    <property type="entry name" value="WWE domain"/>
    <property type="match status" value="1"/>
</dbReference>
<dbReference type="InterPro" id="IPR004170">
    <property type="entry name" value="WWE_dom"/>
</dbReference>
<feature type="domain" description="PARP catalytic" evidence="8">
    <location>
        <begin position="470"/>
        <end position="729"/>
    </location>
</feature>
<protein>
    <recommendedName>
        <fullName evidence="4">Poly [ADP-ribose] polymerase</fullName>
        <shortName evidence="4">PARP</shortName>
        <ecNumber evidence="4">2.4.2.-</ecNumber>
    </recommendedName>
</protein>
<accession>A0A813BWK9</accession>
<keyword evidence="4" id="KW-0520">NAD</keyword>
<evidence type="ECO:0000259" key="8">
    <source>
        <dbReference type="PROSITE" id="PS51059"/>
    </source>
</evidence>
<dbReference type="Proteomes" id="UP000601435">
    <property type="component" value="Unassembled WGS sequence"/>
</dbReference>
<evidence type="ECO:0000313" key="10">
    <source>
        <dbReference type="Proteomes" id="UP000601435"/>
    </source>
</evidence>
<feature type="domain" description="WWE" evidence="7">
    <location>
        <begin position="256"/>
        <end position="333"/>
    </location>
</feature>
<feature type="compositionally biased region" description="Pro residues" evidence="6">
    <location>
        <begin position="24"/>
        <end position="38"/>
    </location>
</feature>
<dbReference type="InterPro" id="IPR012317">
    <property type="entry name" value="Poly(ADP-ribose)pol_cat_dom"/>
</dbReference>